<dbReference type="Proteomes" id="UP000236333">
    <property type="component" value="Unassembled WGS sequence"/>
</dbReference>
<dbReference type="InterPro" id="IPR051681">
    <property type="entry name" value="Ser/Thr_Kinases-Pseudokinases"/>
</dbReference>
<protein>
    <submittedName>
        <fullName evidence="5">Putative serine/threonine-protein kinase</fullName>
    </submittedName>
</protein>
<dbReference type="EMBL" id="PGGS01000239">
    <property type="protein sequence ID" value="PNH06402.1"/>
    <property type="molecule type" value="Genomic_DNA"/>
</dbReference>
<feature type="region of interest" description="Disordered" evidence="2">
    <location>
        <begin position="529"/>
        <end position="561"/>
    </location>
</feature>
<evidence type="ECO:0000256" key="3">
    <source>
        <dbReference type="SAM" id="SignalP"/>
    </source>
</evidence>
<keyword evidence="1" id="KW-0067">ATP-binding</keyword>
<feature type="region of interest" description="Disordered" evidence="2">
    <location>
        <begin position="476"/>
        <end position="495"/>
    </location>
</feature>
<evidence type="ECO:0000256" key="2">
    <source>
        <dbReference type="SAM" id="MobiDB-lite"/>
    </source>
</evidence>
<accession>A0A2J8A1L0</accession>
<feature type="region of interest" description="Disordered" evidence="2">
    <location>
        <begin position="940"/>
        <end position="1003"/>
    </location>
</feature>
<evidence type="ECO:0000313" key="5">
    <source>
        <dbReference type="EMBL" id="PNH06402.1"/>
    </source>
</evidence>
<feature type="compositionally biased region" description="Low complexity" evidence="2">
    <location>
        <begin position="116"/>
        <end position="138"/>
    </location>
</feature>
<dbReference type="PROSITE" id="PS00107">
    <property type="entry name" value="PROTEIN_KINASE_ATP"/>
    <property type="match status" value="1"/>
</dbReference>
<dbReference type="InterPro" id="IPR017441">
    <property type="entry name" value="Protein_kinase_ATP_BS"/>
</dbReference>
<keyword evidence="5" id="KW-0418">Kinase</keyword>
<feature type="compositionally biased region" description="Gly residues" evidence="2">
    <location>
        <begin position="530"/>
        <end position="561"/>
    </location>
</feature>
<sequence length="1003" mass="101765">MRPLLSCRALGLLLLLAFGFRRAAAAEGRAVVVSLEAEFRDALADPSVAGILVNCTAGPFVLTPAYWARFPSPIIVNRSVTIAPTEDSPPFPVFDFAYLTGRAIIAGCSLLPSNGTAPAPNGPGTPAASPSPAASPAVPVTPPRHLGQQCMLGSLLEDRGVMVTVRGFELRGIQASASIGTFGFWASPDGCEVLVHGCINHLEVAMPSGWGTKFWEAAPRPGMYGAHGWPQLFSYLPTWCYPTNRSLCYSPANALYDVAVADPLTPASGGGGEGLAGVAKARGVATPNTPLGLFKSYTPGVGSSLFNPLLALMLAGGGGGAGAGAGGGGGAVGGGGGGVHTCIPGPHSQDMAGGYVLHYVHSVSHGDTNLEDACLLTMSLPGCVQRALARMHGLPVPDLDGDITGPGTNNGSAAPLKQLVTVRSGPNLALVLPLAVGVPVCESWEGRRGDGAVVLAVLLCRCLYLLRLLAADPATPALGDGHQQHEDTPHSSRRMRRMRSLLGSLATLLWRSSPDASVRAALLGSAAAPKGGGGAGGGGDGAGGVGRGGRGAGEESGGGGGFVSMMTGPGGIQIGWLLGSGSFGRVFEGVWRGRRVAVKVMATSSRQEENKVCDFGLSRNLDPGATHLRTAAAAGSVSHMAPECLMRGEMRREADVYAFGVLLWEVCTGARAYAGMSYGEVVQAVCLRGLRPPDCLAPSHAAPSIAAGPLPPPLAAVPEQLLELAAECWAAAPEERPAFDELVYRIDCLAMPVAAAFVQPPPPPPQQPARFAGGGQAPARPAPAVHIASLFASNAAAGGSGGSAATREGAEEAGRLGSSGPFAGVRVPGGTEGAAVEYVADALALARNGSGGGEVEAEVGGEASGGAGPVSEQQEQDWAGWSKGGISPRSSSAVCRAVAASAYGTPSAEAAAAAEAAAEEGGGGDMELPARMVMRGASPEKLAQRAGSRGGAESSKGSWRPGAAQRAAEYQRKRRSVRGYAFRERMGQEREDAHNAGQASPEI</sequence>
<dbReference type="GO" id="GO:0004674">
    <property type="term" value="F:protein serine/threonine kinase activity"/>
    <property type="evidence" value="ECO:0007669"/>
    <property type="project" value="TreeGrafter"/>
</dbReference>
<comment type="caution">
    <text evidence="5">The sequence shown here is derived from an EMBL/GenBank/DDBJ whole genome shotgun (WGS) entry which is preliminary data.</text>
</comment>
<feature type="signal peptide" evidence="3">
    <location>
        <begin position="1"/>
        <end position="25"/>
    </location>
</feature>
<evidence type="ECO:0000259" key="4">
    <source>
        <dbReference type="PROSITE" id="PS50011"/>
    </source>
</evidence>
<feature type="region of interest" description="Disordered" evidence="2">
    <location>
        <begin position="850"/>
        <end position="871"/>
    </location>
</feature>
<dbReference type="AlphaFoldDB" id="A0A2J8A1L0"/>
<feature type="region of interest" description="Disordered" evidence="2">
    <location>
        <begin position="798"/>
        <end position="817"/>
    </location>
</feature>
<dbReference type="InterPro" id="IPR011009">
    <property type="entry name" value="Kinase-like_dom_sf"/>
</dbReference>
<keyword evidence="1" id="KW-0547">Nucleotide-binding</keyword>
<keyword evidence="3" id="KW-0732">Signal</keyword>
<name>A0A2J8A1L0_9CHLO</name>
<dbReference type="Pfam" id="PF07714">
    <property type="entry name" value="PK_Tyr_Ser-Thr"/>
    <property type="match status" value="1"/>
</dbReference>
<dbReference type="PROSITE" id="PS50011">
    <property type="entry name" value="PROTEIN_KINASE_DOM"/>
    <property type="match status" value="1"/>
</dbReference>
<dbReference type="InterPro" id="IPR000719">
    <property type="entry name" value="Prot_kinase_dom"/>
</dbReference>
<feature type="compositionally biased region" description="Low complexity" evidence="2">
    <location>
        <begin position="798"/>
        <end position="807"/>
    </location>
</feature>
<reference evidence="5 6" key="1">
    <citation type="journal article" date="2017" name="Mol. Biol. Evol.">
        <title>The 4-celled Tetrabaena socialis nuclear genome reveals the essential components for genetic control of cell number at the origin of multicellularity in the volvocine lineage.</title>
        <authorList>
            <person name="Featherston J."/>
            <person name="Arakaki Y."/>
            <person name="Hanschen E.R."/>
            <person name="Ferris P.J."/>
            <person name="Michod R.E."/>
            <person name="Olson B.J.S.C."/>
            <person name="Nozaki H."/>
            <person name="Durand P.M."/>
        </authorList>
    </citation>
    <scope>NUCLEOTIDE SEQUENCE [LARGE SCALE GENOMIC DNA]</scope>
    <source>
        <strain evidence="5 6">NIES-571</strain>
    </source>
</reference>
<dbReference type="Gene3D" id="1.10.510.10">
    <property type="entry name" value="Transferase(Phosphotransferase) domain 1"/>
    <property type="match status" value="2"/>
</dbReference>
<dbReference type="InterPro" id="IPR001245">
    <property type="entry name" value="Ser-Thr/Tyr_kinase_cat_dom"/>
</dbReference>
<evidence type="ECO:0000313" key="6">
    <source>
        <dbReference type="Proteomes" id="UP000236333"/>
    </source>
</evidence>
<dbReference type="SUPFAM" id="SSF56112">
    <property type="entry name" value="Protein kinase-like (PK-like)"/>
    <property type="match status" value="1"/>
</dbReference>
<dbReference type="GO" id="GO:0005524">
    <property type="term" value="F:ATP binding"/>
    <property type="evidence" value="ECO:0007669"/>
    <property type="project" value="UniProtKB-UniRule"/>
</dbReference>
<gene>
    <name evidence="5" type="ORF">TSOC_007240</name>
</gene>
<dbReference type="PANTHER" id="PTHR44329">
    <property type="entry name" value="SERINE/THREONINE-PROTEIN KINASE TNNI3K-RELATED"/>
    <property type="match status" value="1"/>
</dbReference>
<feature type="chain" id="PRO_5014332308" evidence="3">
    <location>
        <begin position="26"/>
        <end position="1003"/>
    </location>
</feature>
<feature type="compositionally biased region" description="Basic and acidic residues" evidence="2">
    <location>
        <begin position="981"/>
        <end position="994"/>
    </location>
</feature>
<evidence type="ECO:0000256" key="1">
    <source>
        <dbReference type="PROSITE-ProRule" id="PRU10141"/>
    </source>
</evidence>
<proteinExistence type="predicted"/>
<organism evidence="5 6">
    <name type="scientific">Tetrabaena socialis</name>
    <dbReference type="NCBI Taxonomy" id="47790"/>
    <lineage>
        <taxon>Eukaryota</taxon>
        <taxon>Viridiplantae</taxon>
        <taxon>Chlorophyta</taxon>
        <taxon>core chlorophytes</taxon>
        <taxon>Chlorophyceae</taxon>
        <taxon>CS clade</taxon>
        <taxon>Chlamydomonadales</taxon>
        <taxon>Tetrabaenaceae</taxon>
        <taxon>Tetrabaena</taxon>
    </lineage>
</organism>
<dbReference type="OrthoDB" id="74764at2759"/>
<feature type="binding site" evidence="1">
    <location>
        <position position="599"/>
    </location>
    <ligand>
        <name>ATP</name>
        <dbReference type="ChEBI" id="CHEBI:30616"/>
    </ligand>
</feature>
<feature type="region of interest" description="Disordered" evidence="2">
    <location>
        <begin position="116"/>
        <end position="139"/>
    </location>
</feature>
<keyword evidence="6" id="KW-1185">Reference proteome</keyword>
<dbReference type="PANTHER" id="PTHR44329:SF214">
    <property type="entry name" value="PROTEIN KINASE DOMAIN-CONTAINING PROTEIN"/>
    <property type="match status" value="1"/>
</dbReference>
<keyword evidence="5" id="KW-0808">Transferase</keyword>
<feature type="domain" description="Protein kinase" evidence="4">
    <location>
        <begin position="370"/>
        <end position="758"/>
    </location>
</feature>